<evidence type="ECO:0000256" key="1">
    <source>
        <dbReference type="SAM" id="SignalP"/>
    </source>
</evidence>
<feature type="signal peptide" evidence="1">
    <location>
        <begin position="1"/>
        <end position="18"/>
    </location>
</feature>
<reference evidence="4 5" key="1">
    <citation type="submission" date="2018-04" db="EMBL/GenBank/DDBJ databases">
        <title>Genomic Encyclopedia of Archaeal and Bacterial Type Strains, Phase II (KMG-II): from individual species to whole genera.</title>
        <authorList>
            <person name="Goeker M."/>
        </authorList>
    </citation>
    <scope>NUCLEOTIDE SEQUENCE [LARGE SCALE GENOMIC DNA]</scope>
    <source>
        <strain evidence="4 5">DSM 18064</strain>
    </source>
</reference>
<dbReference type="InterPro" id="IPR032711">
    <property type="entry name" value="SoxY"/>
</dbReference>
<accession>A0A2T5BWL8</accession>
<evidence type="ECO:0000259" key="2">
    <source>
        <dbReference type="Pfam" id="PF08770"/>
    </source>
</evidence>
<organism evidence="4 5">
    <name type="scientific">Rhodovulum imhoffii</name>
    <dbReference type="NCBI Taxonomy" id="365340"/>
    <lineage>
        <taxon>Bacteria</taxon>
        <taxon>Pseudomonadati</taxon>
        <taxon>Pseudomonadota</taxon>
        <taxon>Alphaproteobacteria</taxon>
        <taxon>Rhodobacterales</taxon>
        <taxon>Paracoccaceae</taxon>
        <taxon>Rhodovulum</taxon>
    </lineage>
</organism>
<evidence type="ECO:0000313" key="5">
    <source>
        <dbReference type="Proteomes" id="UP000243859"/>
    </source>
</evidence>
<dbReference type="InterPro" id="IPR038162">
    <property type="entry name" value="SoxY_sf"/>
</dbReference>
<dbReference type="Pfam" id="PF13501">
    <property type="entry name" value="SoxY"/>
    <property type="match status" value="1"/>
</dbReference>
<dbReference type="InterPro" id="IPR013783">
    <property type="entry name" value="Ig-like_fold"/>
</dbReference>
<dbReference type="InterPro" id="IPR014756">
    <property type="entry name" value="Ig_E-set"/>
</dbReference>
<keyword evidence="1" id="KW-0732">Signal</keyword>
<gene>
    <name evidence="4" type="ORF">C8N32_101263</name>
</gene>
<dbReference type="RefSeq" id="WP_107890657.1">
    <property type="nucleotide sequence ID" value="NZ_NHSI01000033.1"/>
</dbReference>
<protein>
    <submittedName>
        <fullName evidence="4">Sulfur-oxidizing protein SoxY</fullName>
    </submittedName>
</protein>
<dbReference type="Gene3D" id="2.60.40.10">
    <property type="entry name" value="Immunoglobulins"/>
    <property type="match status" value="1"/>
</dbReference>
<dbReference type="SUPFAM" id="SSF81296">
    <property type="entry name" value="E set domains"/>
    <property type="match status" value="1"/>
</dbReference>
<sequence>MKRLVLAIGLIVCAPAFAAEAAWDDIRHALYGERFLLDGSGLIAIDVPYRTSDDARTDIAALVTAPAGTELREITLILDENPMPVSAVFQLATAPTRFFFDVTMRINGPTPLHVVARTTDGRLFVAETFVKTTGQGACSAPPGTDAELALQTLGEMRIELAGRVPDNTCCGSPSTLTQRLNQIDVTLDHPSHSGMQMDQVSLLFTPMRYIETLDIGVNGGGYARMTGSISLSENPRIGLSVPSGTQSVDVTMTDTGGTITHAHKTLEGY</sequence>
<comment type="caution">
    <text evidence="4">The sequence shown here is derived from an EMBL/GenBank/DDBJ whole genome shotgun (WGS) entry which is preliminary data.</text>
</comment>
<dbReference type="NCBIfam" id="TIGR04557">
    <property type="entry name" value="fuse_rel_SoxYZ"/>
    <property type="match status" value="1"/>
</dbReference>
<dbReference type="EMBL" id="QAAA01000001">
    <property type="protein sequence ID" value="PTN04065.1"/>
    <property type="molecule type" value="Genomic_DNA"/>
</dbReference>
<dbReference type="Gene3D" id="2.60.40.2470">
    <property type="entry name" value="SoxY domain"/>
    <property type="match status" value="1"/>
</dbReference>
<feature type="domain" description="Ig-like SoxY" evidence="3">
    <location>
        <begin position="28"/>
        <end position="138"/>
    </location>
</feature>
<evidence type="ECO:0000259" key="3">
    <source>
        <dbReference type="Pfam" id="PF13501"/>
    </source>
</evidence>
<evidence type="ECO:0000313" key="4">
    <source>
        <dbReference type="EMBL" id="PTN04065.1"/>
    </source>
</evidence>
<feature type="domain" description="Sulphur oxidation protein SoxZ" evidence="2">
    <location>
        <begin position="180"/>
        <end position="260"/>
    </location>
</feature>
<name>A0A2T5BWL8_9RHOB</name>
<dbReference type="AlphaFoldDB" id="A0A2T5BWL8"/>
<dbReference type="InterPro" id="IPR030831">
    <property type="entry name" value="Fuse-rel_SoxYZ"/>
</dbReference>
<dbReference type="Proteomes" id="UP000243859">
    <property type="component" value="Unassembled WGS sequence"/>
</dbReference>
<dbReference type="Pfam" id="PF08770">
    <property type="entry name" value="SoxZ"/>
    <property type="match status" value="1"/>
</dbReference>
<dbReference type="InterPro" id="IPR014880">
    <property type="entry name" value="SoxZ_dom"/>
</dbReference>
<proteinExistence type="predicted"/>
<feature type="chain" id="PRO_5015444482" evidence="1">
    <location>
        <begin position="19"/>
        <end position="269"/>
    </location>
</feature>
<keyword evidence="5" id="KW-1185">Reference proteome</keyword>
<dbReference type="OrthoDB" id="8538315at2"/>